<name>A0ABR0KT88_9PEZI</name>
<evidence type="ECO:0000313" key="2">
    <source>
        <dbReference type="EMBL" id="KAK5129107.1"/>
    </source>
</evidence>
<evidence type="ECO:0000313" key="3">
    <source>
        <dbReference type="Proteomes" id="UP001357485"/>
    </source>
</evidence>
<comment type="caution">
    <text evidence="2">The sequence shown here is derived from an EMBL/GenBank/DDBJ whole genome shotgun (WGS) entry which is preliminary data.</text>
</comment>
<gene>
    <name evidence="2" type="ORF">LTR16_002447</name>
</gene>
<dbReference type="Proteomes" id="UP001357485">
    <property type="component" value="Unassembled WGS sequence"/>
</dbReference>
<reference evidence="2 3" key="1">
    <citation type="submission" date="2023-08" db="EMBL/GenBank/DDBJ databases">
        <title>Black Yeasts Isolated from many extreme environments.</title>
        <authorList>
            <person name="Coleine C."/>
            <person name="Stajich J.E."/>
            <person name="Selbmann L."/>
        </authorList>
    </citation>
    <scope>NUCLEOTIDE SEQUENCE [LARGE SCALE GENOMIC DNA]</scope>
    <source>
        <strain evidence="2 3">CCFEE 536</strain>
    </source>
</reference>
<dbReference type="EMBL" id="JAVRRA010024808">
    <property type="protein sequence ID" value="KAK5129107.1"/>
    <property type="molecule type" value="Genomic_DNA"/>
</dbReference>
<protein>
    <submittedName>
        <fullName evidence="2">Uncharacterized protein</fullName>
    </submittedName>
</protein>
<evidence type="ECO:0000256" key="1">
    <source>
        <dbReference type="SAM" id="MobiDB-lite"/>
    </source>
</evidence>
<feature type="region of interest" description="Disordered" evidence="1">
    <location>
        <begin position="1"/>
        <end position="23"/>
    </location>
</feature>
<organism evidence="2 3">
    <name type="scientific">Cryomyces antarcticus</name>
    <dbReference type="NCBI Taxonomy" id="329879"/>
    <lineage>
        <taxon>Eukaryota</taxon>
        <taxon>Fungi</taxon>
        <taxon>Dikarya</taxon>
        <taxon>Ascomycota</taxon>
        <taxon>Pezizomycotina</taxon>
        <taxon>Dothideomycetes</taxon>
        <taxon>Dothideomycetes incertae sedis</taxon>
        <taxon>Cryomyces</taxon>
    </lineage>
</organism>
<proteinExistence type="predicted"/>
<keyword evidence="3" id="KW-1185">Reference proteome</keyword>
<accession>A0ABR0KT88</accession>
<sequence>MPKDNDVQILGSPKPRKSSRKFIAEISPDEYYRALLSSDDSHDDDYDDDVGFASPSYSEVDSCGGFVVSDGNSEREVEDYSGKMWDESNTELAAAATSDTRSAKKHCKHHRSRTNVLGQSLTHLDDQSKIAKRHSLGTPRLPISCGSQPP</sequence>